<feature type="domain" description="Deacetylase sirtuin-type" evidence="5">
    <location>
        <begin position="49"/>
        <end position="346"/>
    </location>
</feature>
<dbReference type="AlphaFoldDB" id="A0A7S2SYT5"/>
<dbReference type="InterPro" id="IPR026591">
    <property type="entry name" value="Sirtuin_cat_small_dom_sf"/>
</dbReference>
<evidence type="ECO:0000313" key="6">
    <source>
        <dbReference type="EMBL" id="CAD9712570.1"/>
    </source>
</evidence>
<dbReference type="GO" id="GO:0017136">
    <property type="term" value="F:histone deacetylase activity, NAD-dependent"/>
    <property type="evidence" value="ECO:0007669"/>
    <property type="project" value="TreeGrafter"/>
</dbReference>
<organism evidence="6">
    <name type="scientific">Chloropicon primus</name>
    <dbReference type="NCBI Taxonomy" id="1764295"/>
    <lineage>
        <taxon>Eukaryota</taxon>
        <taxon>Viridiplantae</taxon>
        <taxon>Chlorophyta</taxon>
        <taxon>Chloropicophyceae</taxon>
        <taxon>Chloropicales</taxon>
        <taxon>Chloropicaceae</taxon>
        <taxon>Chloropicon</taxon>
    </lineage>
</organism>
<keyword evidence="3" id="KW-0862">Zinc</keyword>
<dbReference type="Gene3D" id="3.30.1600.10">
    <property type="entry name" value="SIR2/SIRT2 'Small Domain"/>
    <property type="match status" value="1"/>
</dbReference>
<feature type="binding site" evidence="3">
    <location>
        <position position="243"/>
    </location>
    <ligand>
        <name>Zn(2+)</name>
        <dbReference type="ChEBI" id="CHEBI:29105"/>
    </ligand>
</feature>
<evidence type="ECO:0000256" key="4">
    <source>
        <dbReference type="SAM" id="MobiDB-lite"/>
    </source>
</evidence>
<dbReference type="Pfam" id="PF02146">
    <property type="entry name" value="SIR2"/>
    <property type="match status" value="1"/>
</dbReference>
<dbReference type="GO" id="GO:0070403">
    <property type="term" value="F:NAD+ binding"/>
    <property type="evidence" value="ECO:0007669"/>
    <property type="project" value="InterPro"/>
</dbReference>
<dbReference type="PANTHER" id="PTHR11085">
    <property type="entry name" value="NAD-DEPENDENT PROTEIN DEACYLASE SIRTUIN-5, MITOCHONDRIAL-RELATED"/>
    <property type="match status" value="1"/>
</dbReference>
<feature type="region of interest" description="Disordered" evidence="4">
    <location>
        <begin position="28"/>
        <end position="51"/>
    </location>
</feature>
<keyword evidence="2" id="KW-0520">NAD</keyword>
<dbReference type="InterPro" id="IPR029035">
    <property type="entry name" value="DHS-like_NAD/FAD-binding_dom"/>
</dbReference>
<dbReference type="InterPro" id="IPR026590">
    <property type="entry name" value="Ssirtuin_cat_dom"/>
</dbReference>
<evidence type="ECO:0000256" key="2">
    <source>
        <dbReference type="ARBA" id="ARBA00023027"/>
    </source>
</evidence>
<gene>
    <name evidence="6" type="ORF">CPRI1469_LOCUS1411</name>
</gene>
<accession>A0A7S2SYT5</accession>
<proteinExistence type="predicted"/>
<feature type="active site" description="Proton acceptor" evidence="3">
    <location>
        <position position="171"/>
    </location>
</feature>
<keyword evidence="1" id="KW-0808">Transferase</keyword>
<reference evidence="6" key="1">
    <citation type="submission" date="2021-01" db="EMBL/GenBank/DDBJ databases">
        <authorList>
            <person name="Corre E."/>
            <person name="Pelletier E."/>
            <person name="Niang G."/>
            <person name="Scheremetjew M."/>
            <person name="Finn R."/>
            <person name="Kale V."/>
            <person name="Holt S."/>
            <person name="Cochrane G."/>
            <person name="Meng A."/>
            <person name="Brown T."/>
            <person name="Cohen L."/>
        </authorList>
    </citation>
    <scope>NUCLEOTIDE SEQUENCE</scope>
    <source>
        <strain evidence="6">CCMP1205</strain>
    </source>
</reference>
<dbReference type="Gene3D" id="3.40.50.1220">
    <property type="entry name" value="TPP-binding domain"/>
    <property type="match status" value="1"/>
</dbReference>
<feature type="binding site" evidence="3">
    <location>
        <position position="182"/>
    </location>
    <ligand>
        <name>Zn(2+)</name>
        <dbReference type="ChEBI" id="CHEBI:29105"/>
    </ligand>
</feature>
<feature type="compositionally biased region" description="Basic and acidic residues" evidence="4">
    <location>
        <begin position="40"/>
        <end position="51"/>
    </location>
</feature>
<sequence>MWKVMGVGGQRATRALCRGRRAASSTASASSASSACGSPGRDETTRARREGSGEMFQELVRFVERRNELVVVTGAGISTESGIPDYRGPQGAYSTGFKPVMHQKFVSCERTRKRYWGRSMVGWEKFARCRPNRAHLALSQLESMGKVSGIVTQNVDRLHHLAGSKRVLELHGTTHEVVCLNCTYRTTRKEFQEELERLNPASGVCGAAGGRPPHTTFEGTPGLQRPDGDIEVEVEERFQVPVCPKCDARNEVGMLKPDVTFFGDNVPPWRHEMATSLVKSSDGMLIVGSSLMVFSAFRLAKLALDSGKGVAVLNMGETRIDDHDNLLKYEGPIGETMQRLQRSMIF</sequence>
<dbReference type="InterPro" id="IPR003000">
    <property type="entry name" value="Sirtuin"/>
</dbReference>
<dbReference type="EMBL" id="HBHL01002396">
    <property type="protein sequence ID" value="CAD9712570.1"/>
    <property type="molecule type" value="Transcribed_RNA"/>
</dbReference>
<dbReference type="SUPFAM" id="SSF52467">
    <property type="entry name" value="DHS-like NAD/FAD-binding domain"/>
    <property type="match status" value="1"/>
</dbReference>
<feature type="binding site" evidence="3">
    <location>
        <position position="246"/>
    </location>
    <ligand>
        <name>Zn(2+)</name>
        <dbReference type="ChEBI" id="CHEBI:29105"/>
    </ligand>
</feature>
<dbReference type="GO" id="GO:0046872">
    <property type="term" value="F:metal ion binding"/>
    <property type="evidence" value="ECO:0007669"/>
    <property type="project" value="UniProtKB-KW"/>
</dbReference>
<feature type="region of interest" description="Disordered" evidence="4">
    <location>
        <begin position="203"/>
        <end position="226"/>
    </location>
</feature>
<dbReference type="PROSITE" id="PS50305">
    <property type="entry name" value="SIRTUIN"/>
    <property type="match status" value="1"/>
</dbReference>
<keyword evidence="3" id="KW-0479">Metal-binding</keyword>
<name>A0A7S2SYT5_9CHLO</name>
<dbReference type="InterPro" id="IPR050134">
    <property type="entry name" value="NAD-dep_sirtuin_deacylases"/>
</dbReference>
<evidence type="ECO:0000256" key="1">
    <source>
        <dbReference type="ARBA" id="ARBA00022679"/>
    </source>
</evidence>
<evidence type="ECO:0000256" key="3">
    <source>
        <dbReference type="PROSITE-ProRule" id="PRU00236"/>
    </source>
</evidence>
<evidence type="ECO:0000259" key="5">
    <source>
        <dbReference type="PROSITE" id="PS50305"/>
    </source>
</evidence>
<feature type="binding site" evidence="3">
    <location>
        <position position="179"/>
    </location>
    <ligand>
        <name>Zn(2+)</name>
        <dbReference type="ChEBI" id="CHEBI:29105"/>
    </ligand>
</feature>
<protein>
    <recommendedName>
        <fullName evidence="5">Deacetylase sirtuin-type domain-containing protein</fullName>
    </recommendedName>
</protein>
<dbReference type="PANTHER" id="PTHR11085:SF10">
    <property type="entry name" value="NAD-DEPENDENT PROTEIN DEACYLASE SIRTUIN-5, MITOCHONDRIAL-RELATED"/>
    <property type="match status" value="1"/>
</dbReference>